<dbReference type="PANTHER" id="PTHR43744">
    <property type="entry name" value="ABC TRANSPORTER PERMEASE PROTEIN MG189-RELATED-RELATED"/>
    <property type="match status" value="1"/>
</dbReference>
<dbReference type="PANTHER" id="PTHR43744:SF12">
    <property type="entry name" value="ABC TRANSPORTER PERMEASE PROTEIN MG189-RELATED"/>
    <property type="match status" value="1"/>
</dbReference>
<dbReference type="EMBL" id="DTDV01000023">
    <property type="protein sequence ID" value="HGK24562.1"/>
    <property type="molecule type" value="Genomic_DNA"/>
</dbReference>
<evidence type="ECO:0000256" key="5">
    <source>
        <dbReference type="ARBA" id="ARBA00022989"/>
    </source>
</evidence>
<feature type="transmembrane region" description="Helical" evidence="7">
    <location>
        <begin position="194"/>
        <end position="216"/>
    </location>
</feature>
<organism evidence="9">
    <name type="scientific">Dictyoglomus thermophilum</name>
    <dbReference type="NCBI Taxonomy" id="14"/>
    <lineage>
        <taxon>Bacteria</taxon>
        <taxon>Pseudomonadati</taxon>
        <taxon>Dictyoglomota</taxon>
        <taxon>Dictyoglomia</taxon>
        <taxon>Dictyoglomales</taxon>
        <taxon>Dictyoglomaceae</taxon>
        <taxon>Dictyoglomus</taxon>
    </lineage>
</organism>
<feature type="transmembrane region" description="Helical" evidence="7">
    <location>
        <begin position="155"/>
        <end position="173"/>
    </location>
</feature>
<proteinExistence type="inferred from homology"/>
<keyword evidence="4 7" id="KW-0812">Transmembrane</keyword>
<evidence type="ECO:0000256" key="4">
    <source>
        <dbReference type="ARBA" id="ARBA00022692"/>
    </source>
</evidence>
<keyword evidence="2 7" id="KW-0813">Transport</keyword>
<dbReference type="CDD" id="cd06261">
    <property type="entry name" value="TM_PBP2"/>
    <property type="match status" value="1"/>
</dbReference>
<name>A0A7C3KP29_DICTH</name>
<protein>
    <submittedName>
        <fullName evidence="9">Carbohydrate ABC transporter permease</fullName>
    </submittedName>
</protein>
<evidence type="ECO:0000313" key="9">
    <source>
        <dbReference type="EMBL" id="HGK24562.1"/>
    </source>
</evidence>
<feature type="transmembrane region" description="Helical" evidence="7">
    <location>
        <begin position="20"/>
        <end position="41"/>
    </location>
</feature>
<feature type="transmembrane region" description="Helical" evidence="7">
    <location>
        <begin position="249"/>
        <end position="273"/>
    </location>
</feature>
<dbReference type="InterPro" id="IPR000515">
    <property type="entry name" value="MetI-like"/>
</dbReference>
<keyword evidence="3" id="KW-1003">Cell membrane</keyword>
<feature type="transmembrane region" description="Helical" evidence="7">
    <location>
        <begin position="121"/>
        <end position="143"/>
    </location>
</feature>
<evidence type="ECO:0000256" key="2">
    <source>
        <dbReference type="ARBA" id="ARBA00022448"/>
    </source>
</evidence>
<reference evidence="9" key="1">
    <citation type="journal article" date="2020" name="mSystems">
        <title>Genome- and Community-Level Interaction Insights into Carbon Utilization and Element Cycling Functions of Hydrothermarchaeota in Hydrothermal Sediment.</title>
        <authorList>
            <person name="Zhou Z."/>
            <person name="Liu Y."/>
            <person name="Xu W."/>
            <person name="Pan J."/>
            <person name="Luo Z.H."/>
            <person name="Li M."/>
        </authorList>
    </citation>
    <scope>NUCLEOTIDE SEQUENCE [LARGE SCALE GENOMIC DNA]</scope>
    <source>
        <strain evidence="9">SpSt-70</strain>
    </source>
</reference>
<sequence length="289" mass="33821">MSERRIKIMDYKFRKRILNISLYTVLVILSILWTFPIYWMFITSLKPEYETIAWPIKWIPIPPTWENYQKILGNPVDTPVFIWFKNSFIAAFFYSILGLIVSTLSAYAFSRMKFPGRDQYFWFLISFMTIPGIIYLIPNYLTINNLGWVDDLKAIIFPGLASVWGIFMLRQYFLTIPYELDESARIDGASRLYILWKIIIPLSKPALLTLGFMNFLSNWNDYLWALICLSSPQKRTLPVGMLTLQGRYIHFYGTMMAGAFLTALPALLLFIFLQRYYIRGVVMSGFGGR</sequence>
<dbReference type="AlphaFoldDB" id="A0A7C3KP29"/>
<dbReference type="Pfam" id="PF00528">
    <property type="entry name" value="BPD_transp_1"/>
    <property type="match status" value="1"/>
</dbReference>
<comment type="similarity">
    <text evidence="7">Belongs to the binding-protein-dependent transport system permease family.</text>
</comment>
<dbReference type="InterPro" id="IPR035906">
    <property type="entry name" value="MetI-like_sf"/>
</dbReference>
<dbReference type="SUPFAM" id="SSF161098">
    <property type="entry name" value="MetI-like"/>
    <property type="match status" value="1"/>
</dbReference>
<keyword evidence="6 7" id="KW-0472">Membrane</keyword>
<evidence type="ECO:0000256" key="6">
    <source>
        <dbReference type="ARBA" id="ARBA00023136"/>
    </source>
</evidence>
<evidence type="ECO:0000259" key="8">
    <source>
        <dbReference type="PROSITE" id="PS50928"/>
    </source>
</evidence>
<keyword evidence="5 7" id="KW-1133">Transmembrane helix</keyword>
<accession>A0A7C3KP29</accession>
<dbReference type="Gene3D" id="1.10.3720.10">
    <property type="entry name" value="MetI-like"/>
    <property type="match status" value="1"/>
</dbReference>
<evidence type="ECO:0000256" key="1">
    <source>
        <dbReference type="ARBA" id="ARBA00004651"/>
    </source>
</evidence>
<evidence type="ECO:0000256" key="7">
    <source>
        <dbReference type="RuleBase" id="RU363032"/>
    </source>
</evidence>
<feature type="domain" description="ABC transmembrane type-1" evidence="8">
    <location>
        <begin position="84"/>
        <end position="273"/>
    </location>
</feature>
<dbReference type="GO" id="GO:0055085">
    <property type="term" value="P:transmembrane transport"/>
    <property type="evidence" value="ECO:0007669"/>
    <property type="project" value="InterPro"/>
</dbReference>
<dbReference type="PROSITE" id="PS50928">
    <property type="entry name" value="ABC_TM1"/>
    <property type="match status" value="1"/>
</dbReference>
<comment type="caution">
    <text evidence="9">The sequence shown here is derived from an EMBL/GenBank/DDBJ whole genome shotgun (WGS) entry which is preliminary data.</text>
</comment>
<comment type="subcellular location">
    <subcellularLocation>
        <location evidence="1 7">Cell membrane</location>
        <topology evidence="1 7">Multi-pass membrane protein</topology>
    </subcellularLocation>
</comment>
<feature type="transmembrane region" description="Helical" evidence="7">
    <location>
        <begin position="88"/>
        <end position="109"/>
    </location>
</feature>
<dbReference type="GO" id="GO:0005886">
    <property type="term" value="C:plasma membrane"/>
    <property type="evidence" value="ECO:0007669"/>
    <property type="project" value="UniProtKB-SubCell"/>
</dbReference>
<evidence type="ECO:0000256" key="3">
    <source>
        <dbReference type="ARBA" id="ARBA00022475"/>
    </source>
</evidence>
<gene>
    <name evidence="9" type="ORF">ENU78_09105</name>
</gene>